<dbReference type="PANTHER" id="PTHR21174:SF0">
    <property type="entry name" value="HD PHOSPHOHYDROLASE FAMILY PROTEIN-RELATED"/>
    <property type="match status" value="1"/>
</dbReference>
<dbReference type="RefSeq" id="WP_239363863.1">
    <property type="nucleotide sequence ID" value="NZ_JAKREW010000006.1"/>
</dbReference>
<accession>A0ABS9QCM1</accession>
<comment type="caution">
    <text evidence="1">The sequence shown here is derived from an EMBL/GenBank/DDBJ whole genome shotgun (WGS) entry which is preliminary data.</text>
</comment>
<gene>
    <name evidence="1" type="ORF">L4923_09040</name>
</gene>
<dbReference type="InterPro" id="IPR009218">
    <property type="entry name" value="HD_phosphohydro"/>
</dbReference>
<sequence>MSASLIAPVLKAELSALYRAGDRHYHGITHIEALLSLLDEYHSAFSDPAAVEAAIWFHDAIYDSRAKDNETRSADLAREKLAGSVSNERLDRIARMIEATATHTIPDIKPAAARRDAALLLDMDLSILGTAPETFDAYEAAVRREYAWVEQPLWIAGRGAVLKTFLEREHIFHTDIFRDRFEKQARENLRRSIDTLRAS</sequence>
<name>A0ABS9QCM1_9HYPH</name>
<proteinExistence type="predicted"/>
<evidence type="ECO:0000313" key="2">
    <source>
        <dbReference type="Proteomes" id="UP001201701"/>
    </source>
</evidence>
<protein>
    <recommendedName>
        <fullName evidence="3">Metal-dependent HD superfamily phosphohydrolase</fullName>
    </recommendedName>
</protein>
<reference evidence="1 2" key="1">
    <citation type="submission" date="2022-02" db="EMBL/GenBank/DDBJ databases">
        <title>Draft genome sequence of Mezorhizobium retamae strain IRAMC:0171 isolated from Retama raetam nodules.</title>
        <authorList>
            <person name="Bengaied R."/>
            <person name="Sbissi I."/>
            <person name="Huber K."/>
            <person name="Ghodbane F."/>
            <person name="Nouioui I."/>
            <person name="Tarhouni M."/>
            <person name="Gtari M."/>
        </authorList>
    </citation>
    <scope>NUCLEOTIDE SEQUENCE [LARGE SCALE GENOMIC DNA]</scope>
    <source>
        <strain evidence="1 2">IRAMC:0171</strain>
    </source>
</reference>
<dbReference type="Proteomes" id="UP001201701">
    <property type="component" value="Unassembled WGS sequence"/>
</dbReference>
<dbReference type="PIRSF" id="PIRSF035170">
    <property type="entry name" value="HD_phosphohydro"/>
    <property type="match status" value="1"/>
</dbReference>
<keyword evidence="2" id="KW-1185">Reference proteome</keyword>
<dbReference type="SUPFAM" id="SSF109604">
    <property type="entry name" value="HD-domain/PDEase-like"/>
    <property type="match status" value="1"/>
</dbReference>
<dbReference type="EMBL" id="JAKREW010000006">
    <property type="protein sequence ID" value="MCG7505164.1"/>
    <property type="molecule type" value="Genomic_DNA"/>
</dbReference>
<dbReference type="Gene3D" id="1.10.3210.10">
    <property type="entry name" value="Hypothetical protein af1432"/>
    <property type="match status" value="1"/>
</dbReference>
<evidence type="ECO:0000313" key="1">
    <source>
        <dbReference type="EMBL" id="MCG7505164.1"/>
    </source>
</evidence>
<organism evidence="1 2">
    <name type="scientific">Mesorhizobium retamae</name>
    <dbReference type="NCBI Taxonomy" id="2912854"/>
    <lineage>
        <taxon>Bacteria</taxon>
        <taxon>Pseudomonadati</taxon>
        <taxon>Pseudomonadota</taxon>
        <taxon>Alphaproteobacteria</taxon>
        <taxon>Hyphomicrobiales</taxon>
        <taxon>Phyllobacteriaceae</taxon>
        <taxon>Mesorhizobium</taxon>
    </lineage>
</organism>
<dbReference type="PANTHER" id="PTHR21174">
    <property type="match status" value="1"/>
</dbReference>
<evidence type="ECO:0008006" key="3">
    <source>
        <dbReference type="Google" id="ProtNLM"/>
    </source>
</evidence>